<comment type="caution">
    <text evidence="3">The sequence shown here is derived from an EMBL/GenBank/DDBJ whole genome shotgun (WGS) entry which is preliminary data.</text>
</comment>
<dbReference type="PANTHER" id="PTHR44119:SF4">
    <property type="entry name" value="AEROBIC COBALTOCHELATASE SUBUNIT COBN"/>
    <property type="match status" value="1"/>
</dbReference>
<evidence type="ECO:0000259" key="2">
    <source>
        <dbReference type="Pfam" id="PF02514"/>
    </source>
</evidence>
<dbReference type="CDD" id="cd10150">
    <property type="entry name" value="CobN_like"/>
    <property type="match status" value="1"/>
</dbReference>
<keyword evidence="1" id="KW-0812">Transmembrane</keyword>
<dbReference type="Pfam" id="PF02514">
    <property type="entry name" value="CobN-Mg_chel"/>
    <property type="match status" value="2"/>
</dbReference>
<feature type="domain" description="CobN/magnesium chelatase" evidence="2">
    <location>
        <begin position="148"/>
        <end position="771"/>
    </location>
</feature>
<feature type="transmembrane region" description="Helical" evidence="1">
    <location>
        <begin position="1339"/>
        <end position="1358"/>
    </location>
</feature>
<sequence>MCPNKKDNYLRRLGRMCLGLGFLWGILPTQVAGAAGKTHVSILLGDLATKAAWEAVQDIYHAYPRLKPKVVFHVYPNLQLHRRPAELVRLKDSRLVVIMTMGRELIEAVKPEVTEAIRKGGTVYYVMGGSYNHEDKALGIKSDPQLGEYFTEGGRENIKNGLLLALKRDLGLPVTYQPVAKIPEKGIYECRRKQVYPDFATFQKAYPAYRPKAPWIGVVFYKSNLVNGQTKALEALIHSLEKAGFNVLPTYAPIGQEIGQFFVEKGERPGVGGLGRSRVRLIVALGLKIGIIPGQLGQQLQALQVPIIDAIPLYSQSRQEWEKSPVGLDLFERSFQIANPEMGGIIQPTVIASREKKVDRGTGLTYVESQPMPERLECLVARVKAWVRLQEKPNRDKKIALIYYNYPPGKNNIGASYLNVLPESLWEIFLHLDSQGYETGRREARERGITLSKQQLLEDLRQYGRNIGRWAPGELAELVRQGDKVRHPCPSAPSYHRGPILIPLTAYKHWFDRLPQPFKEAVLKTWGPVESSQIMIWSAADGKKYLVLPAVRYGNILFTPQPTRGWDQDIQKAYHDVTLAPHHQYIAFYLWLKHGFQADAVVHVGTHGTHEWLPGKEAGFTAADPPEVLIQDLPNIYPYIVDNVGEGLQAKRRGMGVIIDHLTPPLATAGLNPELQELKGLLNDYTVASEKSSPLADSKLKEINELAKKLGILTDLEKRELKTLEEVKDLEHHLKEIGEKQIPFGLHTFGRSPTEKLRQSTAAAVVGIDKQLSSEERAKRLADVEERLQRSGPRELANLNAALAGRYIPAGQGNDPIRNPDSLPTGKNFYAFDPTRIPSPQIYQLGVKLAQELLAAYQAKHGNLPDKLAFNLWAVETIRHEGVMESQILYLLGLRPKWNERGRVEGVEVIPRSELGRPRLDVTLTPSGLYRDLFPNLMNLLDQGVSLAKQQQEADNILRTNIERTKQLLLAKGVQVELAERLATVRLFTTPPGAYGPNLDHLINQSHTWEQDKELAKVYFMRLGHLYGQGFWGDKVMTSTKDNPQGEDLSLTLFKNALTGSKMALHSLSSNIFATLDNDDFFQDLGGLAMAIRTLDGKTPEVFVTNLANPKAPRQENLARVMGQELRARYLNAKWLKAMLKEGYAGARLVDKVVEHLWGWQVTVPEVVDAAKWQQMYETLVVDKNGLDIKKLFQQAQNLWAFQSLVARLLETIRKGYWHPDQKVIETLAKEFAESAREVGMACCDHTCNNPLLLDFARAVLLSLPGLAPQAEALQQAMEAVKNPATAVKGPAAATLGQSKSPPTATAPAEPYKVVEAKKEVEGYEMQEINRTGLTSAPIPYLFLLGFLGFLFLLRFGWRQGRPLRKK</sequence>
<dbReference type="EMBL" id="DTGR01000176">
    <property type="protein sequence ID" value="HHS30270.1"/>
    <property type="molecule type" value="Genomic_DNA"/>
</dbReference>
<protein>
    <submittedName>
        <fullName evidence="3">Cobaltochelatase subunit CobN</fullName>
    </submittedName>
</protein>
<evidence type="ECO:0000256" key="1">
    <source>
        <dbReference type="SAM" id="Phobius"/>
    </source>
</evidence>
<name>A0A7V6A533_9BACT</name>
<reference evidence="3" key="1">
    <citation type="journal article" date="2020" name="mSystems">
        <title>Genome- and Community-Level Interaction Insights into Carbon Utilization and Element Cycling Functions of Hydrothermarchaeota in Hydrothermal Sediment.</title>
        <authorList>
            <person name="Zhou Z."/>
            <person name="Liu Y."/>
            <person name="Xu W."/>
            <person name="Pan J."/>
            <person name="Luo Z.H."/>
            <person name="Li M."/>
        </authorList>
    </citation>
    <scope>NUCLEOTIDE SEQUENCE [LARGE SCALE GENOMIC DNA]</scope>
    <source>
        <strain evidence="3">SpSt-767</strain>
    </source>
</reference>
<dbReference type="InterPro" id="IPR003672">
    <property type="entry name" value="CobN/Mg_chltase"/>
</dbReference>
<dbReference type="PANTHER" id="PTHR44119">
    <property type="entry name" value="MAGNESIUM-CHELATASE SUBUNIT CHLH, CHLOROPLASTIC"/>
    <property type="match status" value="1"/>
</dbReference>
<proteinExistence type="predicted"/>
<organism evidence="3">
    <name type="scientific">Desulfobacca acetoxidans</name>
    <dbReference type="NCBI Taxonomy" id="60893"/>
    <lineage>
        <taxon>Bacteria</taxon>
        <taxon>Pseudomonadati</taxon>
        <taxon>Thermodesulfobacteriota</taxon>
        <taxon>Desulfobaccia</taxon>
        <taxon>Desulfobaccales</taxon>
        <taxon>Desulfobaccaceae</taxon>
        <taxon>Desulfobacca</taxon>
    </lineage>
</organism>
<gene>
    <name evidence="3" type="ORF">ENV52_11290</name>
</gene>
<keyword evidence="1" id="KW-0472">Membrane</keyword>
<accession>A0A7V6A533</accession>
<evidence type="ECO:0000313" key="3">
    <source>
        <dbReference type="EMBL" id="HHS30270.1"/>
    </source>
</evidence>
<keyword evidence="1" id="KW-1133">Transmembrane helix</keyword>
<feature type="domain" description="CobN/magnesium chelatase" evidence="2">
    <location>
        <begin position="776"/>
        <end position="1224"/>
    </location>
</feature>